<dbReference type="InterPro" id="IPR002492">
    <property type="entry name" value="Transposase_Tc1-like"/>
</dbReference>
<evidence type="ECO:0000313" key="3">
    <source>
        <dbReference type="Proteomes" id="UP000499080"/>
    </source>
</evidence>
<dbReference type="GO" id="GO:0006313">
    <property type="term" value="P:DNA transposition"/>
    <property type="evidence" value="ECO:0007669"/>
    <property type="project" value="InterPro"/>
</dbReference>
<reference evidence="2 3" key="1">
    <citation type="journal article" date="2019" name="Sci. Rep.">
        <title>Orb-weaving spider Araneus ventricosus genome elucidates the spidroin gene catalogue.</title>
        <authorList>
            <person name="Kono N."/>
            <person name="Nakamura H."/>
            <person name="Ohtoshi R."/>
            <person name="Moran D.A.P."/>
            <person name="Shinohara A."/>
            <person name="Yoshida Y."/>
            <person name="Fujiwara M."/>
            <person name="Mori M."/>
            <person name="Tomita M."/>
            <person name="Arakawa K."/>
        </authorList>
    </citation>
    <scope>NUCLEOTIDE SEQUENCE [LARGE SCALE GENOMIC DNA]</scope>
</reference>
<evidence type="ECO:0000259" key="1">
    <source>
        <dbReference type="Pfam" id="PF01498"/>
    </source>
</evidence>
<feature type="domain" description="Transposase Tc1-like" evidence="1">
    <location>
        <begin position="12"/>
        <end position="84"/>
    </location>
</feature>
<keyword evidence="3" id="KW-1185">Reference proteome</keyword>
<dbReference type="Proteomes" id="UP000499080">
    <property type="component" value="Unassembled WGS sequence"/>
</dbReference>
<proteinExistence type="predicted"/>
<dbReference type="Pfam" id="PF01498">
    <property type="entry name" value="HTH_Tnp_Tc3_2"/>
    <property type="match status" value="1"/>
</dbReference>
<dbReference type="EMBL" id="BGPR01005721">
    <property type="protein sequence ID" value="GBN12809.1"/>
    <property type="molecule type" value="Genomic_DNA"/>
</dbReference>
<dbReference type="AlphaFoldDB" id="A0A4Y2LE82"/>
<evidence type="ECO:0000313" key="2">
    <source>
        <dbReference type="EMBL" id="GBN12809.1"/>
    </source>
</evidence>
<comment type="caution">
    <text evidence="2">The sequence shown here is derived from an EMBL/GenBank/DDBJ whole genome shotgun (WGS) entry which is preliminary data.</text>
</comment>
<protein>
    <recommendedName>
        <fullName evidence="1">Transposase Tc1-like domain-containing protein</fullName>
    </recommendedName>
</protein>
<dbReference type="GO" id="GO:0015074">
    <property type="term" value="P:DNA integration"/>
    <property type="evidence" value="ECO:0007669"/>
    <property type="project" value="InterPro"/>
</dbReference>
<dbReference type="GO" id="GO:0003677">
    <property type="term" value="F:DNA binding"/>
    <property type="evidence" value="ECO:0007669"/>
    <property type="project" value="InterPro"/>
</dbReference>
<sequence>MWSEKLLSSRDRRSLKRLVKKNRKKLKTLELTAMFNTGHKGLSTRTMRRELKGMGLNNCRLTRKTLVSTINNRKRLQFSKQYKDWTAEQGEMSCGLMSQQPIPERWEHQG</sequence>
<accession>A0A4Y2LE82</accession>
<organism evidence="2 3">
    <name type="scientific">Araneus ventricosus</name>
    <name type="common">Orbweaver spider</name>
    <name type="synonym">Epeira ventricosa</name>
    <dbReference type="NCBI Taxonomy" id="182803"/>
    <lineage>
        <taxon>Eukaryota</taxon>
        <taxon>Metazoa</taxon>
        <taxon>Ecdysozoa</taxon>
        <taxon>Arthropoda</taxon>
        <taxon>Chelicerata</taxon>
        <taxon>Arachnida</taxon>
        <taxon>Araneae</taxon>
        <taxon>Araneomorphae</taxon>
        <taxon>Entelegynae</taxon>
        <taxon>Araneoidea</taxon>
        <taxon>Araneidae</taxon>
        <taxon>Araneus</taxon>
    </lineage>
</organism>
<name>A0A4Y2LE82_ARAVE</name>
<gene>
    <name evidence="2" type="ORF">AVEN_253845_1</name>
</gene>